<evidence type="ECO:0000256" key="2">
    <source>
        <dbReference type="SAM" id="Phobius"/>
    </source>
</evidence>
<proteinExistence type="predicted"/>
<sequence length="461" mass="50665">MTKFFYWQLFLAVVPYRRVVALPLSYPSATVTATQKYTPVIVIFISLFFLVVAFFAMKLVYMKHRRIGTIHAPPRPTSTFGLDKQGNRDRGLFVGCLGSPTWETSLTSGTSRRQRQRSSFAYQLHTRSTRSTSAHSRSKNSSSMHADQLVLPSSSGSSRIPPQYGGSASEPLPTHDHPRCGDFGEFQGVRSPNVPMATRRASPCSIRLVDGPSQSNQVDYMFLSALPPNGIVGSPLTGTRDSFQLSRCALKCHGKPVPPMPSLPSFLPFSLPKGPPVRAREYLPPLRFSPLASVAKVFHSSHQVFEKKASMSRIPDLDGSNNAARLESASSSETCDASNVGLGVAQETSRTTSRQSNHKKSHSYKGLTVGGSLSRIPLVEDDNKVEPVQTGRKPLKSCLRQNSVASTHTPSMSEISCLRTPITDDDIGMLGLDRFRWNDDIKELKACHMKKDSAALVPVWE</sequence>
<evidence type="ECO:0000256" key="1">
    <source>
        <dbReference type="SAM" id="MobiDB-lite"/>
    </source>
</evidence>
<dbReference type="EMBL" id="JAGFBS010000022">
    <property type="protein sequence ID" value="KAG6373425.1"/>
    <property type="molecule type" value="Genomic_DNA"/>
</dbReference>
<keyword evidence="2" id="KW-0472">Membrane</keyword>
<feature type="compositionally biased region" description="Polar residues" evidence="1">
    <location>
        <begin position="139"/>
        <end position="160"/>
    </location>
</feature>
<evidence type="ECO:0000313" key="3">
    <source>
        <dbReference type="EMBL" id="KAG6373425.1"/>
    </source>
</evidence>
<feature type="region of interest" description="Disordered" evidence="1">
    <location>
        <begin position="313"/>
        <end position="368"/>
    </location>
</feature>
<gene>
    <name evidence="3" type="ORF">JVT61DRAFT_6574</name>
</gene>
<evidence type="ECO:0000313" key="4">
    <source>
        <dbReference type="Proteomes" id="UP000683000"/>
    </source>
</evidence>
<name>A0A8I2YK92_9AGAM</name>
<organism evidence="3 4">
    <name type="scientific">Boletus reticuloceps</name>
    <dbReference type="NCBI Taxonomy" id="495285"/>
    <lineage>
        <taxon>Eukaryota</taxon>
        <taxon>Fungi</taxon>
        <taxon>Dikarya</taxon>
        <taxon>Basidiomycota</taxon>
        <taxon>Agaricomycotina</taxon>
        <taxon>Agaricomycetes</taxon>
        <taxon>Agaricomycetidae</taxon>
        <taxon>Boletales</taxon>
        <taxon>Boletineae</taxon>
        <taxon>Boletaceae</taxon>
        <taxon>Boletoideae</taxon>
        <taxon>Boletus</taxon>
    </lineage>
</organism>
<accession>A0A8I2YK92</accession>
<keyword evidence="4" id="KW-1185">Reference proteome</keyword>
<feature type="transmembrane region" description="Helical" evidence="2">
    <location>
        <begin position="37"/>
        <end position="57"/>
    </location>
</feature>
<feature type="compositionally biased region" description="Polar residues" evidence="1">
    <location>
        <begin position="346"/>
        <end position="355"/>
    </location>
</feature>
<reference evidence="3" key="1">
    <citation type="submission" date="2021-03" db="EMBL/GenBank/DDBJ databases">
        <title>Evolutionary innovations through gain and loss of genes in the ectomycorrhizal Boletales.</title>
        <authorList>
            <person name="Wu G."/>
            <person name="Miyauchi S."/>
            <person name="Morin E."/>
            <person name="Yang Z.-L."/>
            <person name="Xu J."/>
            <person name="Martin F.M."/>
        </authorList>
    </citation>
    <scope>NUCLEOTIDE SEQUENCE</scope>
    <source>
        <strain evidence="3">BR01</strain>
    </source>
</reference>
<feature type="region of interest" description="Disordered" evidence="1">
    <location>
        <begin position="104"/>
        <end position="197"/>
    </location>
</feature>
<feature type="compositionally biased region" description="Basic and acidic residues" evidence="1">
    <location>
        <begin position="173"/>
        <end position="182"/>
    </location>
</feature>
<protein>
    <submittedName>
        <fullName evidence="3">Uncharacterized protein</fullName>
    </submittedName>
</protein>
<keyword evidence="2" id="KW-0812">Transmembrane</keyword>
<dbReference type="OrthoDB" id="2753667at2759"/>
<feature type="compositionally biased region" description="Polar residues" evidence="1">
    <location>
        <begin position="319"/>
        <end position="337"/>
    </location>
</feature>
<comment type="caution">
    <text evidence="3">The sequence shown here is derived from an EMBL/GenBank/DDBJ whole genome shotgun (WGS) entry which is preliminary data.</text>
</comment>
<feature type="compositionally biased region" description="Low complexity" evidence="1">
    <location>
        <begin position="125"/>
        <end position="135"/>
    </location>
</feature>
<dbReference type="AlphaFoldDB" id="A0A8I2YK92"/>
<dbReference type="Proteomes" id="UP000683000">
    <property type="component" value="Unassembled WGS sequence"/>
</dbReference>
<keyword evidence="2" id="KW-1133">Transmembrane helix</keyword>